<dbReference type="RefSeq" id="WP_106516197.1">
    <property type="nucleotide sequence ID" value="NZ_PXYI01000016.1"/>
</dbReference>
<accession>A0A2P7QEA8</accession>
<organism evidence="1 2">
    <name type="scientific">Allosphingosinicella deserti</name>
    <dbReference type="NCBI Taxonomy" id="2116704"/>
    <lineage>
        <taxon>Bacteria</taxon>
        <taxon>Pseudomonadati</taxon>
        <taxon>Pseudomonadota</taxon>
        <taxon>Alphaproteobacteria</taxon>
        <taxon>Sphingomonadales</taxon>
        <taxon>Sphingomonadaceae</taxon>
        <taxon>Allosphingosinicella</taxon>
    </lineage>
</organism>
<gene>
    <name evidence="1" type="ORF">C7I55_27155</name>
</gene>
<sequence length="146" mass="15575">MRTLEALLRSYADGADARWWIGKRPDVRDSQLARAIAGLVGYPTARSDPFENDGIIRLDRAQAAHVLAVAGTTSLAYDPPSPSEASLAEAKAALKDFAGSATFLGNGHWNPGSPLGYSPLSAATFDCGVIGYDADNAFIFWVEEED</sequence>
<comment type="caution">
    <text evidence="1">The sequence shown here is derived from an EMBL/GenBank/DDBJ whole genome shotgun (WGS) entry which is preliminary data.</text>
</comment>
<dbReference type="OrthoDB" id="7574638at2"/>
<dbReference type="AlphaFoldDB" id="A0A2P7QEA8"/>
<proteinExistence type="predicted"/>
<reference evidence="1 2" key="1">
    <citation type="submission" date="2018-03" db="EMBL/GenBank/DDBJ databases">
        <title>The draft genome of Sphingosinicella sp. GL-C-18.</title>
        <authorList>
            <person name="Liu L."/>
            <person name="Li L."/>
            <person name="Liang L."/>
            <person name="Zhang X."/>
            <person name="Wang T."/>
        </authorList>
    </citation>
    <scope>NUCLEOTIDE SEQUENCE [LARGE SCALE GENOMIC DNA]</scope>
    <source>
        <strain evidence="1 2">GL-C-18</strain>
    </source>
</reference>
<protein>
    <submittedName>
        <fullName evidence="1">Uncharacterized protein</fullName>
    </submittedName>
</protein>
<dbReference type="EMBL" id="PXYI01000016">
    <property type="protein sequence ID" value="PSJ36266.1"/>
    <property type="molecule type" value="Genomic_DNA"/>
</dbReference>
<name>A0A2P7QEA8_9SPHN</name>
<evidence type="ECO:0000313" key="1">
    <source>
        <dbReference type="EMBL" id="PSJ36266.1"/>
    </source>
</evidence>
<evidence type="ECO:0000313" key="2">
    <source>
        <dbReference type="Proteomes" id="UP000241167"/>
    </source>
</evidence>
<keyword evidence="2" id="KW-1185">Reference proteome</keyword>
<dbReference type="Proteomes" id="UP000241167">
    <property type="component" value="Unassembled WGS sequence"/>
</dbReference>